<dbReference type="InterPro" id="IPR045055">
    <property type="entry name" value="DNA2/NAM7-like"/>
</dbReference>
<dbReference type="PANTHER" id="PTHR10887:SF364">
    <property type="entry name" value="REGULATOR OF NONSENSE TRANSCRIPTS 1"/>
    <property type="match status" value="1"/>
</dbReference>
<dbReference type="CDD" id="cd18039">
    <property type="entry name" value="DEXXQc_UPF1"/>
    <property type="match status" value="1"/>
</dbReference>
<dbReference type="GO" id="GO:0005524">
    <property type="term" value="F:ATP binding"/>
    <property type="evidence" value="ECO:0007669"/>
    <property type="project" value="UniProtKB-KW"/>
</dbReference>
<proteinExistence type="predicted"/>
<dbReference type="GO" id="GO:0008270">
    <property type="term" value="F:zinc ion binding"/>
    <property type="evidence" value="ECO:0007669"/>
    <property type="project" value="UniProtKB-UniRule"/>
</dbReference>
<organism evidence="7">
    <name type="scientific">Blastocystis hominis</name>
    <dbReference type="NCBI Taxonomy" id="12968"/>
    <lineage>
        <taxon>Eukaryota</taxon>
        <taxon>Sar</taxon>
        <taxon>Stramenopiles</taxon>
        <taxon>Bigyra</taxon>
        <taxon>Opalozoa</taxon>
        <taxon>Opalinata</taxon>
        <taxon>Blastocystidae</taxon>
        <taxon>Blastocystis</taxon>
    </lineage>
</organism>
<dbReference type="CDD" id="cd18808">
    <property type="entry name" value="SF1_C_Upf1"/>
    <property type="match status" value="1"/>
</dbReference>
<dbReference type="CDD" id="cd21400">
    <property type="entry name" value="ZBD_UPF1-like"/>
    <property type="match status" value="1"/>
</dbReference>
<dbReference type="FunFam" id="3.40.50.300:FF:000326">
    <property type="entry name" value="P-loop containing nucleoside triphosphate hydrolase"/>
    <property type="match status" value="1"/>
</dbReference>
<keyword evidence="4" id="KW-0067">ATP-binding</keyword>
<dbReference type="GeneID" id="24918183"/>
<sequence length="861" mass="98336">MAKKVKQDNDAGEEIVEASTIQCDYCKNRTGSSLVFCRICKRWFCNSTDVRQGSHIFLHMSYTRHYQALSHKESVLKGSRFKCSCGNSNIFDLYYRMVNGAVKIRCLPSCLSKNALEDKAFDMDLWKPIVDDRRLTPAICTIPNVTEYCSILSAQRISQYEHQRIANKSLRIEDVVVNDYSQVRHTQQEYDDSLAYYKVFEPLIRIEEYDQRQSSLVDGDKHVYVSFFREHHKQGYHPVAVFEIHMTEYSRGITQWDNLEDLDQDQDDEYFEKKKSSQGSKCNRADEHENLVEMMENQNQLDEEILQTNDYENLLTSRIEYTGKVKKIKSIRPEVNLFECRLVITSKEIPRNVSAYKNGYYDVRLQEAGTSAARRLTAIKLLDDEKAISQHIYNIFLGNKSMMNKREFYVSHRDREVSFDAPNLRPLNRSQHDAIAYALQSEFTLIQGPPGTGKTAYRNDPKHLWRFKTPGPVLVCTPSNVAADEICARIHRTGVNVVRLMAVSKESMESPVQELCVHIKARELMKAEASELLAIQTRHDDGEEIEEADWRHFMKESGKYKRRVIQSADVVVSTCDSAGSPLLSGCVFNSVLVDEASQATECETLIPIVHGAHRVVLVGDQKQLQPVVLSAVCKRAGYDVSLFERLIDSGMEPQLLCVQYRMHPALSVFSNHKFYEGRLEDGIGEANRPLIKFCYPNTKVPLLFWNVKGRESIGNTGSSFLNVQEATAVVNIVKELMQCGIKEKKIGVITSYTGQKVLLKNLLQQSRLGKVECASVNTFQGREMDYIVLSCVRSNPMRIIGFLKDPKRLNVALTRARFGMIIVGDTSVLKYNDLWKEYLSYHQALNTLVDGSIGHWQVSAL</sequence>
<reference evidence="7" key="1">
    <citation type="submission" date="2010-02" db="EMBL/GenBank/DDBJ databases">
        <title>Sequencing and annotation of the Blastocystis hominis genome.</title>
        <authorList>
            <person name="Wincker P."/>
        </authorList>
    </citation>
    <scope>NUCLEOTIDE SEQUENCE</scope>
    <source>
        <strain evidence="7">Singapore isolate B</strain>
    </source>
</reference>
<dbReference type="GO" id="GO:0003724">
    <property type="term" value="F:RNA helicase activity"/>
    <property type="evidence" value="ECO:0007669"/>
    <property type="project" value="InterPro"/>
</dbReference>
<comment type="caution">
    <text evidence="5">Lacks conserved residue(s) required for the propagation of feature annotation.</text>
</comment>
<dbReference type="InterPro" id="IPR018999">
    <property type="entry name" value="UPF1_CH/ZBD"/>
</dbReference>
<evidence type="ECO:0000256" key="5">
    <source>
        <dbReference type="PROSITE-ProRule" id="PRU01341"/>
    </source>
</evidence>
<dbReference type="InterPro" id="IPR041679">
    <property type="entry name" value="DNA2/NAM7-like_C"/>
</dbReference>
<dbReference type="InParanoid" id="D8LYD6"/>
<dbReference type="Pfam" id="PF13087">
    <property type="entry name" value="AAA_12"/>
    <property type="match status" value="1"/>
</dbReference>
<evidence type="ECO:0000259" key="6">
    <source>
        <dbReference type="PROSITE" id="PS51997"/>
    </source>
</evidence>
<feature type="domain" description="Upf1" evidence="6">
    <location>
        <begin position="15"/>
        <end position="167"/>
    </location>
</feature>
<dbReference type="GO" id="GO:0016787">
    <property type="term" value="F:hydrolase activity"/>
    <property type="evidence" value="ECO:0007669"/>
    <property type="project" value="UniProtKB-KW"/>
</dbReference>
<evidence type="ECO:0000256" key="3">
    <source>
        <dbReference type="ARBA" id="ARBA00022806"/>
    </source>
</evidence>
<feature type="region of interest" description="C3H" evidence="5">
    <location>
        <begin position="23"/>
        <end position="55"/>
    </location>
</feature>
<dbReference type="GO" id="GO:0005737">
    <property type="term" value="C:cytoplasm"/>
    <property type="evidence" value="ECO:0007669"/>
    <property type="project" value="InterPro"/>
</dbReference>
<keyword evidence="2" id="KW-0378">Hydrolase</keyword>
<dbReference type="Proteomes" id="UP000008312">
    <property type="component" value="Unassembled WGS sequence"/>
</dbReference>
<evidence type="ECO:0000313" key="8">
    <source>
        <dbReference type="Proteomes" id="UP000008312"/>
    </source>
</evidence>
<keyword evidence="1" id="KW-0547">Nucleotide-binding</keyword>
<dbReference type="SUPFAM" id="SSF52540">
    <property type="entry name" value="P-loop containing nucleoside triphosphate hydrolases"/>
    <property type="match status" value="1"/>
</dbReference>
<dbReference type="InterPro" id="IPR047187">
    <property type="entry name" value="SF1_C_Upf1"/>
</dbReference>
<accession>D8LYD6</accession>
<keyword evidence="3" id="KW-0347">Helicase</keyword>
<dbReference type="EMBL" id="FN668639">
    <property type="protein sequence ID" value="CBK20591.2"/>
    <property type="molecule type" value="Genomic_DNA"/>
</dbReference>
<evidence type="ECO:0000256" key="4">
    <source>
        <dbReference type="ARBA" id="ARBA00022840"/>
    </source>
</evidence>
<dbReference type="OMA" id="QYMQMNG"/>
<keyword evidence="5" id="KW-0479">Metal-binding</keyword>
<feature type="region of interest" description="CC/SHH/C" evidence="5">
    <location>
        <begin position="37"/>
        <end position="65"/>
    </location>
</feature>
<dbReference type="RefSeq" id="XP_012894639.1">
    <property type="nucleotide sequence ID" value="XM_013039185.1"/>
</dbReference>
<dbReference type="PROSITE" id="PS51997">
    <property type="entry name" value="UPF1_CH_RICH"/>
    <property type="match status" value="1"/>
</dbReference>
<keyword evidence="5" id="KW-0862">Zinc</keyword>
<gene>
    <name evidence="7" type="ORF">GSBLH_T00000896001</name>
</gene>
<evidence type="ECO:0000313" key="7">
    <source>
        <dbReference type="EMBL" id="CBK20591.2"/>
    </source>
</evidence>
<keyword evidence="8" id="KW-1185">Reference proteome</keyword>
<evidence type="ECO:0000256" key="1">
    <source>
        <dbReference type="ARBA" id="ARBA00022741"/>
    </source>
</evidence>
<protein>
    <recommendedName>
        <fullName evidence="6">Upf1 domain-containing protein</fullName>
    </recommendedName>
</protein>
<dbReference type="InterPro" id="IPR027417">
    <property type="entry name" value="P-loop_NTPase"/>
</dbReference>
<dbReference type="GO" id="GO:0000184">
    <property type="term" value="P:nuclear-transcribed mRNA catabolic process, nonsense-mediated decay"/>
    <property type="evidence" value="ECO:0007669"/>
    <property type="project" value="InterPro"/>
</dbReference>
<dbReference type="Pfam" id="PF13086">
    <property type="entry name" value="AAA_11"/>
    <property type="match status" value="2"/>
</dbReference>
<dbReference type="PANTHER" id="PTHR10887">
    <property type="entry name" value="DNA2/NAM7 HELICASE FAMILY"/>
    <property type="match status" value="1"/>
</dbReference>
<evidence type="ECO:0000256" key="2">
    <source>
        <dbReference type="ARBA" id="ARBA00022801"/>
    </source>
</evidence>
<dbReference type="AlphaFoldDB" id="D8LYD6"/>
<dbReference type="Pfam" id="PF09416">
    <property type="entry name" value="UPF1_Zn_bind"/>
    <property type="match status" value="1"/>
</dbReference>
<dbReference type="Gene3D" id="3.40.50.300">
    <property type="entry name" value="P-loop containing nucleotide triphosphate hydrolases"/>
    <property type="match status" value="2"/>
</dbReference>
<dbReference type="InterPro" id="IPR041677">
    <property type="entry name" value="DNA2/NAM7_AAA_11"/>
</dbReference>
<dbReference type="OrthoDB" id="201314at2759"/>
<dbReference type="GO" id="GO:0003723">
    <property type="term" value="F:RNA binding"/>
    <property type="evidence" value="ECO:0007669"/>
    <property type="project" value="InterPro"/>
</dbReference>
<keyword evidence="5" id="KW-0863">Zinc-finger</keyword>
<dbReference type="GO" id="GO:0005694">
    <property type="term" value="C:chromosome"/>
    <property type="evidence" value="ECO:0007669"/>
    <property type="project" value="UniProtKB-ARBA"/>
</dbReference>
<name>D8LYD6_BLAHO</name>